<dbReference type="RefSeq" id="WP_076558917.1">
    <property type="nucleotide sequence ID" value="NZ_FTOC01000005.1"/>
</dbReference>
<dbReference type="AlphaFoldDB" id="A0A1N7JFF6"/>
<keyword evidence="2" id="KW-1185">Reference proteome</keyword>
<evidence type="ECO:0000313" key="1">
    <source>
        <dbReference type="EMBL" id="SIS48040.1"/>
    </source>
</evidence>
<organism evidence="1 2">
    <name type="scientific">Salimicrobium flavidum</name>
    <dbReference type="NCBI Taxonomy" id="570947"/>
    <lineage>
        <taxon>Bacteria</taxon>
        <taxon>Bacillati</taxon>
        <taxon>Bacillota</taxon>
        <taxon>Bacilli</taxon>
        <taxon>Bacillales</taxon>
        <taxon>Bacillaceae</taxon>
        <taxon>Salimicrobium</taxon>
    </lineage>
</organism>
<evidence type="ECO:0000313" key="2">
    <source>
        <dbReference type="Proteomes" id="UP000187608"/>
    </source>
</evidence>
<dbReference type="InterPro" id="IPR025549">
    <property type="entry name" value="YjzC"/>
</dbReference>
<sequence length="59" mass="6482">MSNETRYKTGESAPIPGTYKINGLVSGYLSEDHAMVEMAEGETFPPAPGDKEEAYWVKT</sequence>
<name>A0A1N7JFF6_9BACI</name>
<dbReference type="Proteomes" id="UP000187608">
    <property type="component" value="Unassembled WGS sequence"/>
</dbReference>
<proteinExistence type="predicted"/>
<accession>A0A1N7JFF6</accession>
<reference evidence="2" key="1">
    <citation type="submission" date="2017-01" db="EMBL/GenBank/DDBJ databases">
        <authorList>
            <person name="Varghese N."/>
            <person name="Submissions S."/>
        </authorList>
    </citation>
    <scope>NUCLEOTIDE SEQUENCE [LARGE SCALE GENOMIC DNA]</scope>
    <source>
        <strain evidence="2">DSM 23127</strain>
    </source>
</reference>
<protein>
    <submittedName>
        <fullName evidence="1">YjzC-like protein</fullName>
    </submittedName>
</protein>
<dbReference type="EMBL" id="FTOC01000005">
    <property type="protein sequence ID" value="SIS48040.1"/>
    <property type="molecule type" value="Genomic_DNA"/>
</dbReference>
<dbReference type="OrthoDB" id="5521296at2"/>
<gene>
    <name evidence="1" type="ORF">SAMN05421687_105204</name>
</gene>
<dbReference type="STRING" id="570947.SAMN05421687_105204"/>
<dbReference type="Pfam" id="PF14168">
    <property type="entry name" value="YjzC"/>
    <property type="match status" value="1"/>
</dbReference>